<protein>
    <recommendedName>
        <fullName evidence="1">Endonuclease/exonuclease/phosphatase domain-containing protein</fullName>
    </recommendedName>
</protein>
<gene>
    <name evidence="2" type="ORF">EVAR_52956_1</name>
</gene>
<dbReference type="Proteomes" id="UP000299102">
    <property type="component" value="Unassembled WGS sequence"/>
</dbReference>
<dbReference type="Gene3D" id="3.60.10.10">
    <property type="entry name" value="Endonuclease/exonuclease/phosphatase"/>
    <property type="match status" value="1"/>
</dbReference>
<sequence length="447" mass="51223">MARLIRLDEYFDTYGNQRLMMELEGGHRNSVSKHKPIEFGLFLIIFLKCKVSLPIGPRRNSRCIVVPEGYDQMLKIWRLNYKTMVDNVWKLSRAVVLTFAGQVLLQRVFLCHSALSVEIYTYPTIQCYDSCRYGHTKAQCHCLTFFLILSELEAIHFTLVRSYIVLAYFNCHHTLWGCGGVDFVTRTLVDIIDKLDHFILNNSTPTRRTRPHSSFSALDLSFCSPDLALLLSWEVPQAFCPCCGGTKNVHELLRKEEELKFCTGESCPRKTLSTFQNTGQVQVASLEEEVKRMDDPSADLHFRSIIKNGWLGWHTIFTEGSKPFEAECVGVGTFHYQYNIVHKVRCPPGPLPKARIYFIPPTLLSKQKKKLHLKASYLPRSWQHGRRRSVQRDYAAPEMYRPLKEDYANTVFARNFAALTRARPPLTHLWSSASRASGGVGSFQSPS</sequence>
<comment type="caution">
    <text evidence="2">The sequence shown here is derived from an EMBL/GenBank/DDBJ whole genome shotgun (WGS) entry which is preliminary data.</text>
</comment>
<dbReference type="EMBL" id="BGZK01001440">
    <property type="protein sequence ID" value="GBP79958.1"/>
    <property type="molecule type" value="Genomic_DNA"/>
</dbReference>
<evidence type="ECO:0000313" key="3">
    <source>
        <dbReference type="Proteomes" id="UP000299102"/>
    </source>
</evidence>
<dbReference type="InterPro" id="IPR005135">
    <property type="entry name" value="Endo/exonuclease/phosphatase"/>
</dbReference>
<reference evidence="2 3" key="1">
    <citation type="journal article" date="2019" name="Commun. Biol.">
        <title>The bagworm genome reveals a unique fibroin gene that provides high tensile strength.</title>
        <authorList>
            <person name="Kono N."/>
            <person name="Nakamura H."/>
            <person name="Ohtoshi R."/>
            <person name="Tomita M."/>
            <person name="Numata K."/>
            <person name="Arakawa K."/>
        </authorList>
    </citation>
    <scope>NUCLEOTIDE SEQUENCE [LARGE SCALE GENOMIC DNA]</scope>
</reference>
<keyword evidence="3" id="KW-1185">Reference proteome</keyword>
<dbReference type="SUPFAM" id="SSF56219">
    <property type="entry name" value="DNase I-like"/>
    <property type="match status" value="1"/>
</dbReference>
<evidence type="ECO:0000259" key="1">
    <source>
        <dbReference type="Pfam" id="PF14529"/>
    </source>
</evidence>
<name>A0A4C1YUY6_EUMVA</name>
<evidence type="ECO:0000313" key="2">
    <source>
        <dbReference type="EMBL" id="GBP79958.1"/>
    </source>
</evidence>
<proteinExistence type="predicted"/>
<dbReference type="Pfam" id="PF14529">
    <property type="entry name" value="Exo_endo_phos_2"/>
    <property type="match status" value="1"/>
</dbReference>
<dbReference type="GO" id="GO:0003824">
    <property type="term" value="F:catalytic activity"/>
    <property type="evidence" value="ECO:0007669"/>
    <property type="project" value="InterPro"/>
</dbReference>
<dbReference type="InterPro" id="IPR036691">
    <property type="entry name" value="Endo/exonu/phosph_ase_sf"/>
</dbReference>
<accession>A0A4C1YUY6</accession>
<organism evidence="2 3">
    <name type="scientific">Eumeta variegata</name>
    <name type="common">Bagworm moth</name>
    <name type="synonym">Eumeta japonica</name>
    <dbReference type="NCBI Taxonomy" id="151549"/>
    <lineage>
        <taxon>Eukaryota</taxon>
        <taxon>Metazoa</taxon>
        <taxon>Ecdysozoa</taxon>
        <taxon>Arthropoda</taxon>
        <taxon>Hexapoda</taxon>
        <taxon>Insecta</taxon>
        <taxon>Pterygota</taxon>
        <taxon>Neoptera</taxon>
        <taxon>Endopterygota</taxon>
        <taxon>Lepidoptera</taxon>
        <taxon>Glossata</taxon>
        <taxon>Ditrysia</taxon>
        <taxon>Tineoidea</taxon>
        <taxon>Psychidae</taxon>
        <taxon>Oiketicinae</taxon>
        <taxon>Eumeta</taxon>
    </lineage>
</organism>
<feature type="domain" description="Endonuclease/exonuclease/phosphatase" evidence="1">
    <location>
        <begin position="150"/>
        <end position="233"/>
    </location>
</feature>
<dbReference type="AlphaFoldDB" id="A0A4C1YUY6"/>
<dbReference type="OrthoDB" id="8044385at2759"/>